<dbReference type="InterPro" id="IPR032675">
    <property type="entry name" value="LRR_dom_sf"/>
</dbReference>
<dbReference type="InterPro" id="IPR057207">
    <property type="entry name" value="FBXL15_LRR"/>
</dbReference>
<dbReference type="RefSeq" id="XP_018327020.1">
    <property type="nucleotide sequence ID" value="XM_018471518.1"/>
</dbReference>
<dbReference type="GO" id="GO:0031146">
    <property type="term" value="P:SCF-dependent proteasomal ubiquitin-dependent protein catabolic process"/>
    <property type="evidence" value="ECO:0007669"/>
    <property type="project" value="TreeGrafter"/>
</dbReference>
<dbReference type="SUPFAM" id="SSF52047">
    <property type="entry name" value="RNI-like"/>
    <property type="match status" value="1"/>
</dbReference>
<dbReference type="SUPFAM" id="SSF81383">
    <property type="entry name" value="F-box domain"/>
    <property type="match status" value="1"/>
</dbReference>
<organism evidence="3 4">
    <name type="scientific">Agrilus planipennis</name>
    <name type="common">Emerald ash borer</name>
    <name type="synonym">Agrilus marcopoli</name>
    <dbReference type="NCBI Taxonomy" id="224129"/>
    <lineage>
        <taxon>Eukaryota</taxon>
        <taxon>Metazoa</taxon>
        <taxon>Ecdysozoa</taxon>
        <taxon>Arthropoda</taxon>
        <taxon>Hexapoda</taxon>
        <taxon>Insecta</taxon>
        <taxon>Pterygota</taxon>
        <taxon>Neoptera</taxon>
        <taxon>Endopterygota</taxon>
        <taxon>Coleoptera</taxon>
        <taxon>Polyphaga</taxon>
        <taxon>Elateriformia</taxon>
        <taxon>Buprestoidea</taxon>
        <taxon>Buprestidae</taxon>
        <taxon>Agrilinae</taxon>
        <taxon>Agrilus</taxon>
    </lineage>
</organism>
<dbReference type="GeneID" id="108738219"/>
<dbReference type="PANTHER" id="PTHR13318">
    <property type="entry name" value="PARTNER OF PAIRED, ISOFORM B-RELATED"/>
    <property type="match status" value="1"/>
</dbReference>
<dbReference type="GO" id="GO:0019005">
    <property type="term" value="C:SCF ubiquitin ligase complex"/>
    <property type="evidence" value="ECO:0007669"/>
    <property type="project" value="TreeGrafter"/>
</dbReference>
<dbReference type="InterPro" id="IPR006553">
    <property type="entry name" value="Leu-rich_rpt_Cys-con_subtyp"/>
</dbReference>
<gene>
    <name evidence="4" type="primary">LOC108738219</name>
</gene>
<dbReference type="STRING" id="224129.A0A1W4X3W5"/>
<dbReference type="SMART" id="SM00256">
    <property type="entry name" value="FBOX"/>
    <property type="match status" value="1"/>
</dbReference>
<dbReference type="InParanoid" id="A0A1W4X3W5"/>
<protein>
    <submittedName>
        <fullName evidence="4">Dynein regulatory complex subunit 6-like</fullName>
    </submittedName>
</protein>
<dbReference type="KEGG" id="apln:108738219"/>
<name>A0A1W4X3W5_AGRPL</name>
<dbReference type="Pfam" id="PF25372">
    <property type="entry name" value="DUF7885"/>
    <property type="match status" value="1"/>
</dbReference>
<dbReference type="Proteomes" id="UP000192223">
    <property type="component" value="Unplaced"/>
</dbReference>
<evidence type="ECO:0000259" key="2">
    <source>
        <dbReference type="PROSITE" id="PS50181"/>
    </source>
</evidence>
<keyword evidence="1" id="KW-0833">Ubl conjugation pathway</keyword>
<dbReference type="Pfam" id="PF12937">
    <property type="entry name" value="F-box-like"/>
    <property type="match status" value="1"/>
</dbReference>
<dbReference type="AlphaFoldDB" id="A0A1W4X3W5"/>
<keyword evidence="3" id="KW-1185">Reference proteome</keyword>
<sequence>MVNFLDLPNEVLSQIVACLSYSDRAVLKTTCKRLYKICSENDFIRRERIVIENQTVSQDKDCLLLLYRCTHPFFSVVLKNVQILYDSLFWIDFGIHIEKLSFINCQIKCENLYYILASCQNLQYLTLNNIKELYTSFSAQTLTMDSLISLELCSPIDITDYIYHTLINSAPNLTHLSVKNCKNFCNQQISNQFYHRGGEPSLSPSKTIFSFTFVTYTIRLRKKKLTSLDFSNSSITREGLFLLLPLNGFKLVSLNVSGCDQLVIPNWAVVSRLQPYIEKLYLNYIPGCPLDVLFSPLPNLTILELDGMHNCAEPPHRIECPYDNLKELSLKNSCCEAAQIVFKLVLPSGTARLEKFSLGGCMGLPWNELYNNVEKYSATLIHINFSGSVCVDYKILEIIFNRCKRLKELCLSNCQGVTDGGLISIETVDFEVGDLEDKMEIISGAARSGYFRNNSIMNLTNLQALSLKNCICVTDFSLKAVFKFKELISLNLSGCQNITMEGIRSLIASVPSLEILNLSTCYNIDDDGINVICNGFKRLKKLILEGCIQLTDETLEAILSTPTIQQMNVKGCTNLSEDFLQNIELVLENRRSLY</sequence>
<reference evidence="4" key="1">
    <citation type="submission" date="2025-08" db="UniProtKB">
        <authorList>
            <consortium name="RefSeq"/>
        </authorList>
    </citation>
    <scope>IDENTIFICATION</scope>
    <source>
        <tissue evidence="4">Entire body</tissue>
    </source>
</reference>
<accession>A0A1W4X3W5</accession>
<dbReference type="FunCoup" id="A0A1W4X3W5">
    <property type="interactions" value="15"/>
</dbReference>
<dbReference type="InterPro" id="IPR036047">
    <property type="entry name" value="F-box-like_dom_sf"/>
</dbReference>
<dbReference type="PROSITE" id="PS50181">
    <property type="entry name" value="FBOX"/>
    <property type="match status" value="1"/>
</dbReference>
<dbReference type="Gene3D" id="3.80.10.10">
    <property type="entry name" value="Ribonuclease Inhibitor"/>
    <property type="match status" value="4"/>
</dbReference>
<evidence type="ECO:0000256" key="1">
    <source>
        <dbReference type="ARBA" id="ARBA00022786"/>
    </source>
</evidence>
<proteinExistence type="predicted"/>
<dbReference type="SMART" id="SM00367">
    <property type="entry name" value="LRR_CC"/>
    <property type="match status" value="6"/>
</dbReference>
<dbReference type="CDD" id="cd09917">
    <property type="entry name" value="F-box_SF"/>
    <property type="match status" value="1"/>
</dbReference>
<feature type="domain" description="F-box" evidence="2">
    <location>
        <begin position="1"/>
        <end position="47"/>
    </location>
</feature>
<evidence type="ECO:0000313" key="3">
    <source>
        <dbReference type="Proteomes" id="UP000192223"/>
    </source>
</evidence>
<dbReference type="OrthoDB" id="27842at2759"/>
<evidence type="ECO:0000313" key="4">
    <source>
        <dbReference type="RefSeq" id="XP_018327020.1"/>
    </source>
</evidence>
<dbReference type="InterPro" id="IPR001810">
    <property type="entry name" value="F-box_dom"/>
</dbReference>